<dbReference type="Pfam" id="PF00501">
    <property type="entry name" value="AMP-binding"/>
    <property type="match status" value="1"/>
</dbReference>
<name>A0A5E8B6S5_9ASCO</name>
<dbReference type="RefSeq" id="XP_031852141.1">
    <property type="nucleotide sequence ID" value="XM_031996250.1"/>
</dbReference>
<dbReference type="OrthoDB" id="1700726at2759"/>
<dbReference type="GO" id="GO:0016020">
    <property type="term" value="C:membrane"/>
    <property type="evidence" value="ECO:0007669"/>
    <property type="project" value="TreeGrafter"/>
</dbReference>
<dbReference type="GO" id="GO:0005524">
    <property type="term" value="F:ATP binding"/>
    <property type="evidence" value="ECO:0007669"/>
    <property type="project" value="UniProtKB-KW"/>
</dbReference>
<gene>
    <name evidence="4" type="ORF">SAPINGB_P001529</name>
</gene>
<dbReference type="GO" id="GO:0004467">
    <property type="term" value="F:long-chain fatty acid-CoA ligase activity"/>
    <property type="evidence" value="ECO:0007669"/>
    <property type="project" value="TreeGrafter"/>
</dbReference>
<sequence length="735" mass="81036">MVLEGTTFSPEVQQRIKKYAITTDPQINPKSNPFVEKIATIKLGKNRVQAAPIPGSQESGYSAIYRNIHTPDRLISSSHPKVATVIDLFEASVAHGPNQPCMGQRSFNQESKSWGPFTYETYAQVKQRAIDTASGIINIVEKANSIEPNKKQYVVGLYGPNTRNWVVADLACAYTALTSVPLYDTLGPESTQYIINLTEMPIIFASLAHIPYLLSIKDKLPLLKTLVSLNEFESPEFYEQPGYGKRDLVTKWAASVGVTVYSMSEVEAIGQKSPRKLRKLVPEDIQSLCFTSGTTGLPKGVIISASAVVAGVCVSKYQEAFETAVGQVTYLSFLPLAHIYERVDIYSLLANNSKVGFFHGEVTELFDDIQVLQPTLLAGVPRVWNRMAAAIKASTIEADGFAGVLSRKAFNTKVTRLRETGVYTHALWDRLWSNKIRTKLGLGSTKAFISGSAPLAGENIELLKAALAIDLLQGYGLTESLSGVSVCMMGDIGAGSVGPVAPTTEIRLRELPDMNYLSTDKPYPRGEILLRGPQMFWGYFKNEEETKKAIDEDGWFHTGDVGMIDDLGRIYIIDRVKNMFKLAQGEYVGPERIESIYQSSSSLIAQIFVEGNSLEVFLIAIVGVLPEAYVAFLKHHFGLHIDPTDTAAMTETFKRLDIRRAINEEINKDAKRAGLKGFELVKNLALFLEPMNADNGTLTPTLKVKRKEAAVLYKDTIDGLYKEGQIVESSTKAKL</sequence>
<organism evidence="4 5">
    <name type="scientific">Magnusiomyces paraingens</name>
    <dbReference type="NCBI Taxonomy" id="2606893"/>
    <lineage>
        <taxon>Eukaryota</taxon>
        <taxon>Fungi</taxon>
        <taxon>Dikarya</taxon>
        <taxon>Ascomycota</taxon>
        <taxon>Saccharomycotina</taxon>
        <taxon>Dipodascomycetes</taxon>
        <taxon>Dipodascales</taxon>
        <taxon>Dipodascaceae</taxon>
        <taxon>Magnusiomyces</taxon>
    </lineage>
</organism>
<reference evidence="4 5" key="1">
    <citation type="submission" date="2019-09" db="EMBL/GenBank/DDBJ databases">
        <authorList>
            <person name="Brejova B."/>
        </authorList>
    </citation>
    <scope>NUCLEOTIDE SEQUENCE [LARGE SCALE GENOMIC DNA]</scope>
</reference>
<dbReference type="SUPFAM" id="SSF56801">
    <property type="entry name" value="Acetyl-CoA synthetase-like"/>
    <property type="match status" value="1"/>
</dbReference>
<dbReference type="GO" id="GO:0005783">
    <property type="term" value="C:endoplasmic reticulum"/>
    <property type="evidence" value="ECO:0007669"/>
    <property type="project" value="TreeGrafter"/>
</dbReference>
<evidence type="ECO:0000259" key="3">
    <source>
        <dbReference type="Pfam" id="PF00501"/>
    </source>
</evidence>
<dbReference type="PANTHER" id="PTHR43272">
    <property type="entry name" value="LONG-CHAIN-FATTY-ACID--COA LIGASE"/>
    <property type="match status" value="1"/>
</dbReference>
<dbReference type="Proteomes" id="UP000398389">
    <property type="component" value="Unassembled WGS sequence"/>
</dbReference>
<feature type="domain" description="AMP-dependent synthetase/ligase" evidence="3">
    <location>
        <begin position="116"/>
        <end position="540"/>
    </location>
</feature>
<dbReference type="InterPro" id="IPR000873">
    <property type="entry name" value="AMP-dep_synth/lig_dom"/>
</dbReference>
<protein>
    <recommendedName>
        <fullName evidence="3">AMP-dependent synthetase/ligase domain-containing protein</fullName>
    </recommendedName>
</protein>
<dbReference type="InterPro" id="IPR020845">
    <property type="entry name" value="AMP-binding_CS"/>
</dbReference>
<evidence type="ECO:0000313" key="4">
    <source>
        <dbReference type="EMBL" id="VVT47072.1"/>
    </source>
</evidence>
<dbReference type="InterPro" id="IPR042099">
    <property type="entry name" value="ANL_N_sf"/>
</dbReference>
<dbReference type="EMBL" id="CABVLU010000001">
    <property type="protein sequence ID" value="VVT47072.1"/>
    <property type="molecule type" value="Genomic_DNA"/>
</dbReference>
<accession>A0A5E8B6S5</accession>
<evidence type="ECO:0000256" key="1">
    <source>
        <dbReference type="ARBA" id="ARBA00022741"/>
    </source>
</evidence>
<evidence type="ECO:0000313" key="5">
    <source>
        <dbReference type="Proteomes" id="UP000398389"/>
    </source>
</evidence>
<dbReference type="GeneID" id="43580350"/>
<keyword evidence="1" id="KW-0547">Nucleotide-binding</keyword>
<evidence type="ECO:0000256" key="2">
    <source>
        <dbReference type="ARBA" id="ARBA00022840"/>
    </source>
</evidence>
<dbReference type="AlphaFoldDB" id="A0A5E8B6S5"/>
<proteinExistence type="predicted"/>
<dbReference type="PANTHER" id="PTHR43272:SF33">
    <property type="entry name" value="AMP-BINDING DOMAIN-CONTAINING PROTEIN-RELATED"/>
    <property type="match status" value="1"/>
</dbReference>
<keyword evidence="2" id="KW-0067">ATP-binding</keyword>
<dbReference type="PROSITE" id="PS00455">
    <property type="entry name" value="AMP_BINDING"/>
    <property type="match status" value="1"/>
</dbReference>
<dbReference type="Gene3D" id="3.40.50.12780">
    <property type="entry name" value="N-terminal domain of ligase-like"/>
    <property type="match status" value="1"/>
</dbReference>
<keyword evidence="5" id="KW-1185">Reference proteome</keyword>